<evidence type="ECO:0000256" key="3">
    <source>
        <dbReference type="ARBA" id="ARBA00012363"/>
    </source>
</evidence>
<dbReference type="GO" id="GO:0005524">
    <property type="term" value="F:ATP binding"/>
    <property type="evidence" value="ECO:0007669"/>
    <property type="project" value="UniProtKB-KW"/>
</dbReference>
<dbReference type="InterPro" id="IPR013035">
    <property type="entry name" value="PEP_carboxykinase_C"/>
</dbReference>
<dbReference type="EC" id="4.1.1.49" evidence="3"/>
<evidence type="ECO:0000256" key="9">
    <source>
        <dbReference type="ARBA" id="ARBA00047371"/>
    </source>
</evidence>
<dbReference type="GO" id="GO:0004612">
    <property type="term" value="F:phosphoenolpyruvate carboxykinase (ATP) activity"/>
    <property type="evidence" value="ECO:0007669"/>
    <property type="project" value="UniProtKB-EC"/>
</dbReference>
<dbReference type="PANTHER" id="PTHR30031:SF0">
    <property type="entry name" value="PHOSPHOENOLPYRUVATE CARBOXYKINASE (ATP)"/>
    <property type="match status" value="1"/>
</dbReference>
<dbReference type="InterPro" id="IPR008210">
    <property type="entry name" value="PEP_carboxykinase_N"/>
</dbReference>
<evidence type="ECO:0000256" key="5">
    <source>
        <dbReference type="ARBA" id="ARBA00022741"/>
    </source>
</evidence>
<comment type="catalytic activity">
    <reaction evidence="9">
        <text>oxaloacetate + ATP = phosphoenolpyruvate + ADP + CO2</text>
        <dbReference type="Rhea" id="RHEA:18617"/>
        <dbReference type="ChEBI" id="CHEBI:16452"/>
        <dbReference type="ChEBI" id="CHEBI:16526"/>
        <dbReference type="ChEBI" id="CHEBI:30616"/>
        <dbReference type="ChEBI" id="CHEBI:58702"/>
        <dbReference type="ChEBI" id="CHEBI:456216"/>
        <dbReference type="EC" id="4.1.1.49"/>
    </reaction>
</comment>
<dbReference type="SUPFAM" id="SSF68923">
    <property type="entry name" value="PEP carboxykinase N-terminal domain"/>
    <property type="match status" value="1"/>
</dbReference>
<keyword evidence="8" id="KW-0456">Lyase</keyword>
<dbReference type="Gene3D" id="3.90.228.20">
    <property type="match status" value="2"/>
</dbReference>
<comment type="pathway">
    <text evidence="1">Carbohydrate biosynthesis; gluconeogenesis.</text>
</comment>
<dbReference type="PROSITE" id="PS00532">
    <property type="entry name" value="PEPCK_ATP"/>
    <property type="match status" value="1"/>
</dbReference>
<evidence type="ECO:0000256" key="1">
    <source>
        <dbReference type="ARBA" id="ARBA00004742"/>
    </source>
</evidence>
<dbReference type="InterPro" id="IPR001272">
    <property type="entry name" value="PEP_carboxykinase_ATP"/>
</dbReference>
<reference evidence="10" key="1">
    <citation type="submission" date="2021-01" db="EMBL/GenBank/DDBJ databases">
        <authorList>
            <person name="Corre E."/>
            <person name="Pelletier E."/>
            <person name="Niang G."/>
            <person name="Scheremetjew M."/>
            <person name="Finn R."/>
            <person name="Kale V."/>
            <person name="Holt S."/>
            <person name="Cochrane G."/>
            <person name="Meng A."/>
            <person name="Brown T."/>
            <person name="Cohen L."/>
        </authorList>
    </citation>
    <scope>NUCLEOTIDE SEQUENCE</scope>
    <source>
        <strain evidence="10">RCC1130</strain>
    </source>
</reference>
<evidence type="ECO:0000256" key="8">
    <source>
        <dbReference type="ARBA" id="ARBA00023239"/>
    </source>
</evidence>
<dbReference type="SUPFAM" id="SSF53795">
    <property type="entry name" value="PEP carboxykinase-like"/>
    <property type="match status" value="1"/>
</dbReference>
<organism evidence="10">
    <name type="scientific">Calcidiscus leptoporus</name>
    <dbReference type="NCBI Taxonomy" id="127549"/>
    <lineage>
        <taxon>Eukaryota</taxon>
        <taxon>Haptista</taxon>
        <taxon>Haptophyta</taxon>
        <taxon>Prymnesiophyceae</taxon>
        <taxon>Coccolithales</taxon>
        <taxon>Calcidiscaceae</taxon>
        <taxon>Calcidiscus</taxon>
    </lineage>
</organism>
<keyword evidence="6" id="KW-0210">Decarboxylase</keyword>
<sequence>MHNMLVQPTADELATFTPDMTILNAGCFPANRFTKGMTSSCSVDLHLGRGEMVILGTQYAGEMKKGVLTAMMYHMPLRGLLPLHSAANEGLDGGVTLFFGLSGTGKTTLSADPRRSLIGDDEHVWTDTGVFNVEGGCYAKCAHLSRDKEPEIFDAIRFGAVLENCVVDRDSRTVDYSDLSITENTRCAYPLESIPNCKIPALSPRQPSNVILLTCDGFGVLPPISKLNKEQVVYHFLNGYTSKMAGTEMGITSAVATFSSCYGEPFLVWHPLKYAQMLADKLEAEGASAWLLNTGWIGGAAHGRRCPLKYTRAMVDAVHSGELAQAGYKMCDHFNLSFPVACTGVPAEILDPAASWSDQVLPWRCRGLVMGHRDGAWCRDGQPKCPFLYGNVAHHTSSAMACTGWFDCHAS</sequence>
<dbReference type="UniPathway" id="UPA00138"/>
<keyword evidence="4" id="KW-0312">Gluconeogenesis</keyword>
<comment type="similarity">
    <text evidence="2">Belongs to the phosphoenolpyruvate carboxykinase (ATP) family.</text>
</comment>
<accession>A0A7S0NUM7</accession>
<proteinExistence type="inferred from homology"/>
<dbReference type="GO" id="GO:0006094">
    <property type="term" value="P:gluconeogenesis"/>
    <property type="evidence" value="ECO:0007669"/>
    <property type="project" value="UniProtKB-UniPathway"/>
</dbReference>
<dbReference type="GO" id="GO:0005829">
    <property type="term" value="C:cytosol"/>
    <property type="evidence" value="ECO:0007669"/>
    <property type="project" value="TreeGrafter"/>
</dbReference>
<dbReference type="Gene3D" id="3.40.449.10">
    <property type="entry name" value="Phosphoenolpyruvate Carboxykinase, domain 1"/>
    <property type="match status" value="1"/>
</dbReference>
<evidence type="ECO:0000256" key="6">
    <source>
        <dbReference type="ARBA" id="ARBA00022793"/>
    </source>
</evidence>
<protein>
    <recommendedName>
        <fullName evidence="3">phosphoenolpyruvate carboxykinase (ATP)</fullName>
        <ecNumber evidence="3">4.1.1.49</ecNumber>
    </recommendedName>
</protein>
<evidence type="ECO:0000256" key="2">
    <source>
        <dbReference type="ARBA" id="ARBA00006052"/>
    </source>
</evidence>
<dbReference type="AlphaFoldDB" id="A0A7S0NUM7"/>
<evidence type="ECO:0000256" key="7">
    <source>
        <dbReference type="ARBA" id="ARBA00022840"/>
    </source>
</evidence>
<evidence type="ECO:0000256" key="4">
    <source>
        <dbReference type="ARBA" id="ARBA00022432"/>
    </source>
</evidence>
<dbReference type="Pfam" id="PF01293">
    <property type="entry name" value="PEPCK_ATP"/>
    <property type="match status" value="1"/>
</dbReference>
<dbReference type="PANTHER" id="PTHR30031">
    <property type="entry name" value="PHOSPHOENOLPYRUVATE CARBOXYKINASE ATP"/>
    <property type="match status" value="1"/>
</dbReference>
<keyword evidence="7" id="KW-0067">ATP-binding</keyword>
<name>A0A7S0NUM7_9EUKA</name>
<evidence type="ECO:0000313" key="10">
    <source>
        <dbReference type="EMBL" id="CAD8532845.1"/>
    </source>
</evidence>
<dbReference type="EMBL" id="HBER01016063">
    <property type="protein sequence ID" value="CAD8532845.1"/>
    <property type="molecule type" value="Transcribed_RNA"/>
</dbReference>
<gene>
    <name evidence="10" type="ORF">CLEP1334_LOCUS8100</name>
</gene>
<keyword evidence="5" id="KW-0547">Nucleotide-binding</keyword>
<dbReference type="InterPro" id="IPR015994">
    <property type="entry name" value="PEPCK_ATP_CS"/>
</dbReference>